<dbReference type="Proteomes" id="UP000018949">
    <property type="component" value="Unassembled WGS sequence"/>
</dbReference>
<proteinExistence type="predicted"/>
<name>W4RPH8_9BACI</name>
<keyword evidence="2" id="KW-1185">Reference proteome</keyword>
<reference evidence="1 2" key="1">
    <citation type="submission" date="2013-12" db="EMBL/GenBank/DDBJ databases">
        <title>NBRP : Genome information of microbial organism related human and environment.</title>
        <authorList>
            <person name="Hattori M."/>
            <person name="Oshima K."/>
            <person name="Inaba H."/>
            <person name="Suda W."/>
            <person name="Sakamoto M."/>
            <person name="Iino T."/>
            <person name="Kitahara M."/>
            <person name="Oshida Y."/>
            <person name="Iida T."/>
            <person name="Kudo T."/>
            <person name="Itoh T."/>
            <person name="Ahmed I."/>
            <person name="Ohkuma M."/>
        </authorList>
    </citation>
    <scope>NUCLEOTIDE SEQUENCE [LARGE SCALE GENOMIC DNA]</scope>
    <source>
        <strain evidence="1 2">JCM 21738</strain>
    </source>
</reference>
<evidence type="ECO:0000313" key="1">
    <source>
        <dbReference type="EMBL" id="GAE45778.1"/>
    </source>
</evidence>
<gene>
    <name evidence="1" type="ORF">JCM21738_2620</name>
</gene>
<dbReference type="EMBL" id="BAUW01000029">
    <property type="protein sequence ID" value="GAE45778.1"/>
    <property type="molecule type" value="Genomic_DNA"/>
</dbReference>
<dbReference type="AlphaFoldDB" id="W4RPH8"/>
<accession>W4RPH8</accession>
<protein>
    <submittedName>
        <fullName evidence="1">Uncharacterized protein</fullName>
    </submittedName>
</protein>
<sequence>MSTREELSEVAWLNTHQWFFYRKAESPCNPRPFVINLHCNMVEWLAKDFTFTSGGIKIEKAAY</sequence>
<comment type="caution">
    <text evidence="1">The sequence shown here is derived from an EMBL/GenBank/DDBJ whole genome shotgun (WGS) entry which is preliminary data.</text>
</comment>
<organism evidence="1 2">
    <name type="scientific">Mesobacillus boroniphilus JCM 21738</name>
    <dbReference type="NCBI Taxonomy" id="1294265"/>
    <lineage>
        <taxon>Bacteria</taxon>
        <taxon>Bacillati</taxon>
        <taxon>Bacillota</taxon>
        <taxon>Bacilli</taxon>
        <taxon>Bacillales</taxon>
        <taxon>Bacillaceae</taxon>
        <taxon>Mesobacillus</taxon>
    </lineage>
</organism>
<evidence type="ECO:0000313" key="2">
    <source>
        <dbReference type="Proteomes" id="UP000018949"/>
    </source>
</evidence>